<evidence type="ECO:0000259" key="1">
    <source>
        <dbReference type="PROSITE" id="PS51352"/>
    </source>
</evidence>
<protein>
    <submittedName>
        <fullName evidence="4">Thioredoxin-like isoform X2</fullName>
    </submittedName>
    <submittedName>
        <fullName evidence="3">Thioredoxin-like isoform X3</fullName>
    </submittedName>
</protein>
<dbReference type="SUPFAM" id="SSF52833">
    <property type="entry name" value="Thioredoxin-like"/>
    <property type="match status" value="1"/>
</dbReference>
<dbReference type="KEGG" id="dci:103518446"/>
<dbReference type="STRING" id="121845.A0A1S3DH26"/>
<dbReference type="InterPro" id="IPR013766">
    <property type="entry name" value="Thioredoxin_domain"/>
</dbReference>
<dbReference type="Gene3D" id="3.40.30.10">
    <property type="entry name" value="Glutaredoxin"/>
    <property type="match status" value="1"/>
</dbReference>
<dbReference type="GO" id="GO:0005737">
    <property type="term" value="C:cytoplasm"/>
    <property type="evidence" value="ECO:0007669"/>
    <property type="project" value="TreeGrafter"/>
</dbReference>
<dbReference type="PANTHER" id="PTHR45663">
    <property type="entry name" value="GEO12009P1"/>
    <property type="match status" value="1"/>
</dbReference>
<evidence type="ECO:0000313" key="4">
    <source>
        <dbReference type="RefSeq" id="XP_008481736.1"/>
    </source>
</evidence>
<accession>A0A1S3DH26</accession>
<dbReference type="PROSITE" id="PS51352">
    <property type="entry name" value="THIOREDOXIN_2"/>
    <property type="match status" value="1"/>
</dbReference>
<dbReference type="Proteomes" id="UP000079169">
    <property type="component" value="Unplaced"/>
</dbReference>
<dbReference type="GO" id="GO:0015035">
    <property type="term" value="F:protein-disulfide reductase activity"/>
    <property type="evidence" value="ECO:0007669"/>
    <property type="project" value="TreeGrafter"/>
</dbReference>
<dbReference type="CDD" id="cd02947">
    <property type="entry name" value="TRX_family"/>
    <property type="match status" value="1"/>
</dbReference>
<dbReference type="GeneID" id="103518446"/>
<gene>
    <name evidence="3 4" type="primary">LOC103518446</name>
</gene>
<dbReference type="AlphaFoldDB" id="A0A1S3DH26"/>
<feature type="domain" description="Thioredoxin" evidence="1">
    <location>
        <begin position="23"/>
        <end position="145"/>
    </location>
</feature>
<keyword evidence="2" id="KW-1185">Reference proteome</keyword>
<name>A0A1S3DH26_DIACI</name>
<dbReference type="RefSeq" id="XP_008481736.1">
    <property type="nucleotide sequence ID" value="XM_008483514.3"/>
</dbReference>
<dbReference type="Pfam" id="PF00085">
    <property type="entry name" value="Thioredoxin"/>
    <property type="match status" value="1"/>
</dbReference>
<dbReference type="PANTHER" id="PTHR45663:SF11">
    <property type="entry name" value="GEO12009P1"/>
    <property type="match status" value="1"/>
</dbReference>
<dbReference type="PaxDb" id="121845-A0A1S3DH26"/>
<evidence type="ECO:0000313" key="3">
    <source>
        <dbReference type="RefSeq" id="XP_008481735.1"/>
    </source>
</evidence>
<dbReference type="InterPro" id="IPR036249">
    <property type="entry name" value="Thioredoxin-like_sf"/>
</dbReference>
<dbReference type="OMA" id="INMRPIS"/>
<dbReference type="RefSeq" id="XP_008481735.1">
    <property type="nucleotide sequence ID" value="XM_008483513.2"/>
</dbReference>
<evidence type="ECO:0000313" key="2">
    <source>
        <dbReference type="Proteomes" id="UP000079169"/>
    </source>
</evidence>
<reference evidence="3 4" key="1">
    <citation type="submission" date="2025-04" db="UniProtKB">
        <authorList>
            <consortium name="RefSeq"/>
        </authorList>
    </citation>
    <scope>IDENTIFICATION</scope>
</reference>
<organism evidence="2 4">
    <name type="scientific">Diaphorina citri</name>
    <name type="common">Asian citrus psyllid</name>
    <dbReference type="NCBI Taxonomy" id="121845"/>
    <lineage>
        <taxon>Eukaryota</taxon>
        <taxon>Metazoa</taxon>
        <taxon>Ecdysozoa</taxon>
        <taxon>Arthropoda</taxon>
        <taxon>Hexapoda</taxon>
        <taxon>Insecta</taxon>
        <taxon>Pterygota</taxon>
        <taxon>Neoptera</taxon>
        <taxon>Paraneoptera</taxon>
        <taxon>Hemiptera</taxon>
        <taxon>Sternorrhyncha</taxon>
        <taxon>Psylloidea</taxon>
        <taxon>Psyllidae</taxon>
        <taxon>Diaphorininae</taxon>
        <taxon>Diaphorina</taxon>
    </lineage>
</organism>
<proteinExistence type="predicted"/>
<sequence length="145" mass="16947">MSFLQHISKPVRTHITNSFFLSNLANRNLPQTDMGKRWMSHLEIENGQHFRQKLAEKEAPILAYFYKPQCHFCKVFEDKLGAVMKNTDHVHFIKVNVENTKDIVERYNIEAVPTVMGFRNGKEVDMVKGNVDKEVIENIVSKLKW</sequence>